<evidence type="ECO:0000313" key="1">
    <source>
        <dbReference type="EMBL" id="KKL97191.1"/>
    </source>
</evidence>
<dbReference type="AlphaFoldDB" id="A0A0F9H2H6"/>
<protein>
    <submittedName>
        <fullName evidence="1">Uncharacterized protein</fullName>
    </submittedName>
</protein>
<name>A0A0F9H2H6_9ZZZZ</name>
<reference evidence="1" key="1">
    <citation type="journal article" date="2015" name="Nature">
        <title>Complex archaea that bridge the gap between prokaryotes and eukaryotes.</title>
        <authorList>
            <person name="Spang A."/>
            <person name="Saw J.H."/>
            <person name="Jorgensen S.L."/>
            <person name="Zaremba-Niedzwiedzka K."/>
            <person name="Martijn J."/>
            <person name="Lind A.E."/>
            <person name="van Eijk R."/>
            <person name="Schleper C."/>
            <person name="Guy L."/>
            <person name="Ettema T.J."/>
        </authorList>
    </citation>
    <scope>NUCLEOTIDE SEQUENCE</scope>
</reference>
<comment type="caution">
    <text evidence="1">The sequence shown here is derived from an EMBL/GenBank/DDBJ whole genome shotgun (WGS) entry which is preliminary data.</text>
</comment>
<proteinExistence type="predicted"/>
<sequence>MKFLRTAVILKALKEQDKKLTNKHIIDLFKMDGLDGLAALAGIEV</sequence>
<gene>
    <name evidence="1" type="ORF">LCGC14_1836960</name>
</gene>
<accession>A0A0F9H2H6</accession>
<organism evidence="1">
    <name type="scientific">marine sediment metagenome</name>
    <dbReference type="NCBI Taxonomy" id="412755"/>
    <lineage>
        <taxon>unclassified sequences</taxon>
        <taxon>metagenomes</taxon>
        <taxon>ecological metagenomes</taxon>
    </lineage>
</organism>
<dbReference type="EMBL" id="LAZR01018226">
    <property type="protein sequence ID" value="KKL97191.1"/>
    <property type="molecule type" value="Genomic_DNA"/>
</dbReference>